<feature type="domain" description="RESP18" evidence="4">
    <location>
        <begin position="1"/>
        <end position="53"/>
    </location>
</feature>
<dbReference type="InterPro" id="IPR024833">
    <property type="entry name" value="RESP18"/>
</dbReference>
<evidence type="ECO:0000313" key="6">
    <source>
        <dbReference type="Proteomes" id="UP000664940"/>
    </source>
</evidence>
<dbReference type="GO" id="GO:0005783">
    <property type="term" value="C:endoplasmic reticulum"/>
    <property type="evidence" value="ECO:0007669"/>
    <property type="project" value="TreeGrafter"/>
</dbReference>
<dbReference type="PANTHER" id="PTHR17314">
    <property type="entry name" value="REGULATED ENDOCRINE SPECIFIC PROTEIN 18"/>
    <property type="match status" value="1"/>
</dbReference>
<dbReference type="Proteomes" id="UP000664940">
    <property type="component" value="Unassembled WGS sequence"/>
</dbReference>
<evidence type="ECO:0000256" key="1">
    <source>
        <dbReference type="ARBA" id="ARBA00004398"/>
    </source>
</evidence>
<gene>
    <name evidence="5" type="ORF">HJG60_016242</name>
</gene>
<dbReference type="AlphaFoldDB" id="A0A834ATV2"/>
<evidence type="ECO:0000259" key="4">
    <source>
        <dbReference type="Pfam" id="PF14948"/>
    </source>
</evidence>
<dbReference type="GO" id="GO:0030133">
    <property type="term" value="C:transport vesicle"/>
    <property type="evidence" value="ECO:0007669"/>
    <property type="project" value="UniProtKB-SubCell"/>
</dbReference>
<name>A0A834ATV2_9CHIR</name>
<dbReference type="InterPro" id="IPR029403">
    <property type="entry name" value="RESP18_dom"/>
</dbReference>
<evidence type="ECO:0000256" key="3">
    <source>
        <dbReference type="SAM" id="MobiDB-lite"/>
    </source>
</evidence>
<comment type="caution">
    <text evidence="5">The sequence shown here is derived from an EMBL/GenBank/DDBJ whole genome shotgun (WGS) entry which is preliminary data.</text>
</comment>
<proteinExistence type="predicted"/>
<feature type="region of interest" description="Disordered" evidence="3">
    <location>
        <begin position="70"/>
        <end position="92"/>
    </location>
</feature>
<dbReference type="Pfam" id="PF14948">
    <property type="entry name" value="RESP18"/>
    <property type="match status" value="1"/>
</dbReference>
<comment type="subcellular location">
    <subcellularLocation>
        <location evidence="1">Cytoplasmic vesicle</location>
        <location evidence="1">Secretory vesicle</location>
    </subcellularLocation>
</comment>
<dbReference type="EMBL" id="JABVXQ010000004">
    <property type="protein sequence ID" value="KAF6115801.1"/>
    <property type="molecule type" value="Genomic_DNA"/>
</dbReference>
<organism evidence="5 6">
    <name type="scientific">Phyllostomus discolor</name>
    <name type="common">pale spear-nosed bat</name>
    <dbReference type="NCBI Taxonomy" id="89673"/>
    <lineage>
        <taxon>Eukaryota</taxon>
        <taxon>Metazoa</taxon>
        <taxon>Chordata</taxon>
        <taxon>Craniata</taxon>
        <taxon>Vertebrata</taxon>
        <taxon>Euteleostomi</taxon>
        <taxon>Mammalia</taxon>
        <taxon>Eutheria</taxon>
        <taxon>Laurasiatheria</taxon>
        <taxon>Chiroptera</taxon>
        <taxon>Yangochiroptera</taxon>
        <taxon>Phyllostomidae</taxon>
        <taxon>Phyllostominae</taxon>
        <taxon>Phyllostomus</taxon>
    </lineage>
</organism>
<accession>A0A834ATV2</accession>
<reference evidence="5 6" key="1">
    <citation type="journal article" date="2020" name="Nature">
        <title>Six reference-quality genomes reveal evolution of bat adaptations.</title>
        <authorList>
            <person name="Jebb D."/>
            <person name="Huang Z."/>
            <person name="Pippel M."/>
            <person name="Hughes G.M."/>
            <person name="Lavrichenko K."/>
            <person name="Devanna P."/>
            <person name="Winkler S."/>
            <person name="Jermiin L.S."/>
            <person name="Skirmuntt E.C."/>
            <person name="Katzourakis A."/>
            <person name="Burkitt-Gray L."/>
            <person name="Ray D.A."/>
            <person name="Sullivan K.A.M."/>
            <person name="Roscito J.G."/>
            <person name="Kirilenko B.M."/>
            <person name="Davalos L.M."/>
            <person name="Corthals A.P."/>
            <person name="Power M.L."/>
            <person name="Jones G."/>
            <person name="Ransome R.D."/>
            <person name="Dechmann D.K.N."/>
            <person name="Locatelli A.G."/>
            <person name="Puechmaille S.J."/>
            <person name="Fedrigo O."/>
            <person name="Jarvis E.D."/>
            <person name="Hiller M."/>
            <person name="Vernes S.C."/>
            <person name="Myers E.W."/>
            <person name="Teeling E.C."/>
        </authorList>
    </citation>
    <scope>NUCLEOTIDE SEQUENCE [LARGE SCALE GENOMIC DNA]</scope>
    <source>
        <strain evidence="5">Bat1K_MPI-CBG_1</strain>
    </source>
</reference>
<dbReference type="PANTHER" id="PTHR17314:SF0">
    <property type="entry name" value="REGULATED ENDOCRINE-SPECIFIC PROTEIN 18"/>
    <property type="match status" value="1"/>
</dbReference>
<sequence>MTQKMEHISRLHPQDFCLRDGQASFPTKTTGQEEKLQLLFPKSPMVQVNRDQCFTSKMVSKALKQQVANPVRGFSEPPSTVGRHLVTDGDLV</sequence>
<evidence type="ECO:0000313" key="5">
    <source>
        <dbReference type="EMBL" id="KAF6115801.1"/>
    </source>
</evidence>
<evidence type="ECO:0000256" key="2">
    <source>
        <dbReference type="ARBA" id="ARBA00023329"/>
    </source>
</evidence>
<protein>
    <submittedName>
        <fullName evidence="5">Regulated endocrine specific protein 18</fullName>
    </submittedName>
</protein>
<keyword evidence="2" id="KW-0968">Cytoplasmic vesicle</keyword>